<protein>
    <submittedName>
        <fullName evidence="2">Uncharacterized protein</fullName>
    </submittedName>
</protein>
<accession>A0AAV7WKH0</accession>
<comment type="caution">
    <text evidence="2">The sequence shown here is derived from an EMBL/GenBank/DDBJ whole genome shotgun (WGS) entry which is preliminary data.</text>
</comment>
<dbReference type="AlphaFoldDB" id="A0AAV7WKH0"/>
<dbReference type="Proteomes" id="UP001066276">
    <property type="component" value="Chromosome 1_1"/>
</dbReference>
<evidence type="ECO:0000313" key="3">
    <source>
        <dbReference type="Proteomes" id="UP001066276"/>
    </source>
</evidence>
<organism evidence="2 3">
    <name type="scientific">Pleurodeles waltl</name>
    <name type="common">Iberian ribbed newt</name>
    <dbReference type="NCBI Taxonomy" id="8319"/>
    <lineage>
        <taxon>Eukaryota</taxon>
        <taxon>Metazoa</taxon>
        <taxon>Chordata</taxon>
        <taxon>Craniata</taxon>
        <taxon>Vertebrata</taxon>
        <taxon>Euteleostomi</taxon>
        <taxon>Amphibia</taxon>
        <taxon>Batrachia</taxon>
        <taxon>Caudata</taxon>
        <taxon>Salamandroidea</taxon>
        <taxon>Salamandridae</taxon>
        <taxon>Pleurodelinae</taxon>
        <taxon>Pleurodeles</taxon>
    </lineage>
</organism>
<dbReference type="EMBL" id="JANPWB010000001">
    <property type="protein sequence ID" value="KAJ1213310.1"/>
    <property type="molecule type" value="Genomic_DNA"/>
</dbReference>
<sequence>MLGAGGPINTQEAEAHVERRPHKLRVVHRGRSATPPTARRSTGRKGLTQGRPAPQSVVSQGRNVEDALFEFLREYRVTPHVTTGVAPSEVYMFHCVRNTLPQVTEASRIYDRVAGRLRHCQVQNERVSHRRRARVRNLRVGDMELVKNRCPGVTRPPPLEEEDSEQMLTPAESAGLESRWSPKEVSVSPETQSIPECGAGDDGVVPHFSNPGTMTAIRQREGGARYDLRPRPAAPVRLQDYVCK</sequence>
<reference evidence="2" key="1">
    <citation type="journal article" date="2022" name="bioRxiv">
        <title>Sequencing and chromosome-scale assembly of the giantPleurodeles waltlgenome.</title>
        <authorList>
            <person name="Brown T."/>
            <person name="Elewa A."/>
            <person name="Iarovenko S."/>
            <person name="Subramanian E."/>
            <person name="Araus A.J."/>
            <person name="Petzold A."/>
            <person name="Susuki M."/>
            <person name="Suzuki K.-i.T."/>
            <person name="Hayashi T."/>
            <person name="Toyoda A."/>
            <person name="Oliveira C."/>
            <person name="Osipova E."/>
            <person name="Leigh N.D."/>
            <person name="Simon A."/>
            <person name="Yun M.H."/>
        </authorList>
    </citation>
    <scope>NUCLEOTIDE SEQUENCE</scope>
    <source>
        <strain evidence="2">20211129_DDA</strain>
        <tissue evidence="2">Liver</tissue>
    </source>
</reference>
<evidence type="ECO:0000256" key="1">
    <source>
        <dbReference type="SAM" id="MobiDB-lite"/>
    </source>
</evidence>
<evidence type="ECO:0000313" key="2">
    <source>
        <dbReference type="EMBL" id="KAJ1213310.1"/>
    </source>
</evidence>
<proteinExistence type="predicted"/>
<keyword evidence="3" id="KW-1185">Reference proteome</keyword>
<feature type="region of interest" description="Disordered" evidence="1">
    <location>
        <begin position="1"/>
        <end position="59"/>
    </location>
</feature>
<gene>
    <name evidence="2" type="ORF">NDU88_000948</name>
</gene>
<feature type="compositionally biased region" description="Basic residues" evidence="1">
    <location>
        <begin position="19"/>
        <end position="31"/>
    </location>
</feature>
<name>A0AAV7WKH0_PLEWA</name>
<feature type="region of interest" description="Disordered" evidence="1">
    <location>
        <begin position="151"/>
        <end position="212"/>
    </location>
</feature>